<protein>
    <submittedName>
        <fullName evidence="3">Uncharacterized protein</fullName>
    </submittedName>
</protein>
<feature type="compositionally biased region" description="Basic and acidic residues" evidence="1">
    <location>
        <begin position="74"/>
        <end position="91"/>
    </location>
</feature>
<feature type="compositionally biased region" description="Basic and acidic residues" evidence="1">
    <location>
        <begin position="109"/>
        <end position="123"/>
    </location>
</feature>
<dbReference type="WBParaSite" id="PSAMB.scaffold16291size1469.g36874.t1">
    <property type="protein sequence ID" value="PSAMB.scaffold16291size1469.g36874.t1"/>
    <property type="gene ID" value="PSAMB.scaffold16291size1469.g36874"/>
</dbReference>
<reference evidence="3" key="1">
    <citation type="submission" date="2022-11" db="UniProtKB">
        <authorList>
            <consortium name="WormBaseParasite"/>
        </authorList>
    </citation>
    <scope>IDENTIFICATION</scope>
</reference>
<sequence>MSSQTRLSYLVAGAVNLHQGGSSDGSSATARPPRVLMHAGRIVSSRRTLSRNKEGTATRNKPIGADVKRPKKRDRPEVRRRFAALIHKDPPRPTAGGRRSPCALPSSAPDHRRVNARNKATEDARRAHINRTIAQPVRLLFCRPSASERSTVSGRSEPSAVAAATAVVRPPKSRRRGP</sequence>
<evidence type="ECO:0000313" key="3">
    <source>
        <dbReference type="WBParaSite" id="PSAMB.scaffold16291size1469.g36874.t1"/>
    </source>
</evidence>
<name>A0A914V7Q6_9BILA</name>
<dbReference type="AlphaFoldDB" id="A0A914V7Q6"/>
<dbReference type="Proteomes" id="UP000887566">
    <property type="component" value="Unplaced"/>
</dbReference>
<feature type="compositionally biased region" description="Polar residues" evidence="1">
    <location>
        <begin position="147"/>
        <end position="156"/>
    </location>
</feature>
<feature type="region of interest" description="Disordered" evidence="1">
    <location>
        <begin position="44"/>
        <end position="123"/>
    </location>
</feature>
<organism evidence="2 3">
    <name type="scientific">Plectus sambesii</name>
    <dbReference type="NCBI Taxonomy" id="2011161"/>
    <lineage>
        <taxon>Eukaryota</taxon>
        <taxon>Metazoa</taxon>
        <taxon>Ecdysozoa</taxon>
        <taxon>Nematoda</taxon>
        <taxon>Chromadorea</taxon>
        <taxon>Plectida</taxon>
        <taxon>Plectina</taxon>
        <taxon>Plectoidea</taxon>
        <taxon>Plectidae</taxon>
        <taxon>Plectus</taxon>
    </lineage>
</organism>
<proteinExistence type="predicted"/>
<keyword evidence="2" id="KW-1185">Reference proteome</keyword>
<evidence type="ECO:0000313" key="2">
    <source>
        <dbReference type="Proteomes" id="UP000887566"/>
    </source>
</evidence>
<evidence type="ECO:0000256" key="1">
    <source>
        <dbReference type="SAM" id="MobiDB-lite"/>
    </source>
</evidence>
<accession>A0A914V7Q6</accession>
<feature type="region of interest" description="Disordered" evidence="1">
    <location>
        <begin position="146"/>
        <end position="178"/>
    </location>
</feature>